<sequence>MKISGKKKRNYNLIIGLCLTGFFLAVAIIGQFWTPYPVTQMDPTSVNLAPCLAHPLGTDNFGRDILSRVMNGSGMTFFVAICTVLMGAVLGTIIGALTGYFGGWIDEIIMRINDILLSFPSVLLALIFISFLGPGTLNVILALGILFIPSFARIVRSEMIRCKELDFVKSAKVMGIGPFRIMFSHILPNTLVSMLTSAAIGFNNAVLAEASMSYLGLGVQPPLPSLGRMLSEAQSYLLNTPWYALAPGVAIILIILGFSMISEGLRAWKR</sequence>
<accession>A0A9D1JS53</accession>
<evidence type="ECO:0000256" key="3">
    <source>
        <dbReference type="ARBA" id="ARBA00022475"/>
    </source>
</evidence>
<dbReference type="Gene3D" id="1.10.3720.10">
    <property type="entry name" value="MetI-like"/>
    <property type="match status" value="1"/>
</dbReference>
<reference evidence="9" key="2">
    <citation type="journal article" date="2021" name="PeerJ">
        <title>Extensive microbial diversity within the chicken gut microbiome revealed by metagenomics and culture.</title>
        <authorList>
            <person name="Gilroy R."/>
            <person name="Ravi A."/>
            <person name="Getino M."/>
            <person name="Pursley I."/>
            <person name="Horton D.L."/>
            <person name="Alikhan N.F."/>
            <person name="Baker D."/>
            <person name="Gharbi K."/>
            <person name="Hall N."/>
            <person name="Watson M."/>
            <person name="Adriaenssens E.M."/>
            <person name="Foster-Nyarko E."/>
            <person name="Jarju S."/>
            <person name="Secka A."/>
            <person name="Antonio M."/>
            <person name="Oren A."/>
            <person name="Chaudhuri R.R."/>
            <person name="La Ragione R."/>
            <person name="Hildebrand F."/>
            <person name="Pallen M.J."/>
        </authorList>
    </citation>
    <scope>NUCLEOTIDE SEQUENCE</scope>
    <source>
        <strain evidence="9">CHK178-757</strain>
    </source>
</reference>
<feature type="transmembrane region" description="Helical" evidence="7">
    <location>
        <begin position="115"/>
        <end position="133"/>
    </location>
</feature>
<evidence type="ECO:0000256" key="1">
    <source>
        <dbReference type="ARBA" id="ARBA00004651"/>
    </source>
</evidence>
<comment type="caution">
    <text evidence="9">The sequence shown here is derived from an EMBL/GenBank/DDBJ whole genome shotgun (WGS) entry which is preliminary data.</text>
</comment>
<feature type="transmembrane region" description="Helical" evidence="7">
    <location>
        <begin position="177"/>
        <end position="202"/>
    </location>
</feature>
<feature type="transmembrane region" description="Helical" evidence="7">
    <location>
        <begin position="139"/>
        <end position="156"/>
    </location>
</feature>
<organism evidence="9 10">
    <name type="scientific">Candidatus Scybalocola faecigallinarum</name>
    <dbReference type="NCBI Taxonomy" id="2840941"/>
    <lineage>
        <taxon>Bacteria</taxon>
        <taxon>Bacillati</taxon>
        <taxon>Bacillota</taxon>
        <taxon>Clostridia</taxon>
        <taxon>Lachnospirales</taxon>
        <taxon>Lachnospiraceae</taxon>
        <taxon>Lachnospiraceae incertae sedis</taxon>
        <taxon>Candidatus Scybalocola (ex Gilroy et al. 2021)</taxon>
    </lineage>
</organism>
<reference evidence="9" key="1">
    <citation type="submission" date="2020-10" db="EMBL/GenBank/DDBJ databases">
        <authorList>
            <person name="Gilroy R."/>
        </authorList>
    </citation>
    <scope>NUCLEOTIDE SEQUENCE</scope>
    <source>
        <strain evidence="9">CHK178-757</strain>
    </source>
</reference>
<dbReference type="SUPFAM" id="SSF161098">
    <property type="entry name" value="MetI-like"/>
    <property type="match status" value="1"/>
</dbReference>
<evidence type="ECO:0000256" key="5">
    <source>
        <dbReference type="ARBA" id="ARBA00022989"/>
    </source>
</evidence>
<dbReference type="PANTHER" id="PTHR43386">
    <property type="entry name" value="OLIGOPEPTIDE TRANSPORT SYSTEM PERMEASE PROTEIN APPC"/>
    <property type="match status" value="1"/>
</dbReference>
<evidence type="ECO:0000313" key="10">
    <source>
        <dbReference type="Proteomes" id="UP000823927"/>
    </source>
</evidence>
<dbReference type="InterPro" id="IPR035906">
    <property type="entry name" value="MetI-like_sf"/>
</dbReference>
<keyword evidence="2 7" id="KW-0813">Transport</keyword>
<dbReference type="Pfam" id="PF00528">
    <property type="entry name" value="BPD_transp_1"/>
    <property type="match status" value="1"/>
</dbReference>
<evidence type="ECO:0000259" key="8">
    <source>
        <dbReference type="PROSITE" id="PS50928"/>
    </source>
</evidence>
<dbReference type="PROSITE" id="PS50928">
    <property type="entry name" value="ABC_TM1"/>
    <property type="match status" value="1"/>
</dbReference>
<feature type="transmembrane region" description="Helical" evidence="7">
    <location>
        <begin position="77"/>
        <end position="103"/>
    </location>
</feature>
<feature type="domain" description="ABC transmembrane type-1" evidence="8">
    <location>
        <begin position="73"/>
        <end position="262"/>
    </location>
</feature>
<dbReference type="GO" id="GO:0005886">
    <property type="term" value="C:plasma membrane"/>
    <property type="evidence" value="ECO:0007669"/>
    <property type="project" value="UniProtKB-SubCell"/>
</dbReference>
<dbReference type="Proteomes" id="UP000823927">
    <property type="component" value="Unassembled WGS sequence"/>
</dbReference>
<evidence type="ECO:0000256" key="7">
    <source>
        <dbReference type="RuleBase" id="RU363032"/>
    </source>
</evidence>
<protein>
    <submittedName>
        <fullName evidence="9">ABC transporter permease</fullName>
    </submittedName>
</protein>
<name>A0A9D1JS53_9FIRM</name>
<evidence type="ECO:0000256" key="4">
    <source>
        <dbReference type="ARBA" id="ARBA00022692"/>
    </source>
</evidence>
<dbReference type="PANTHER" id="PTHR43386:SF1">
    <property type="entry name" value="D,D-DIPEPTIDE TRANSPORT SYSTEM PERMEASE PROTEIN DDPC-RELATED"/>
    <property type="match status" value="1"/>
</dbReference>
<keyword evidence="4 7" id="KW-0812">Transmembrane</keyword>
<keyword evidence="5 7" id="KW-1133">Transmembrane helix</keyword>
<dbReference type="CDD" id="cd06261">
    <property type="entry name" value="TM_PBP2"/>
    <property type="match status" value="1"/>
</dbReference>
<dbReference type="EMBL" id="DVIT01000056">
    <property type="protein sequence ID" value="HIS48464.1"/>
    <property type="molecule type" value="Genomic_DNA"/>
</dbReference>
<dbReference type="GO" id="GO:0055085">
    <property type="term" value="P:transmembrane transport"/>
    <property type="evidence" value="ECO:0007669"/>
    <property type="project" value="InterPro"/>
</dbReference>
<feature type="transmembrane region" description="Helical" evidence="7">
    <location>
        <begin position="12"/>
        <end position="33"/>
    </location>
</feature>
<evidence type="ECO:0000313" key="9">
    <source>
        <dbReference type="EMBL" id="HIS48464.1"/>
    </source>
</evidence>
<gene>
    <name evidence="9" type="ORF">IAB46_13105</name>
</gene>
<proteinExistence type="inferred from homology"/>
<dbReference type="AlphaFoldDB" id="A0A9D1JS53"/>
<keyword evidence="6 7" id="KW-0472">Membrane</keyword>
<feature type="transmembrane region" description="Helical" evidence="7">
    <location>
        <begin position="242"/>
        <end position="261"/>
    </location>
</feature>
<keyword evidence="3" id="KW-1003">Cell membrane</keyword>
<comment type="similarity">
    <text evidence="7">Belongs to the binding-protein-dependent transport system permease family.</text>
</comment>
<dbReference type="InterPro" id="IPR050366">
    <property type="entry name" value="BP-dependent_transpt_permease"/>
</dbReference>
<dbReference type="InterPro" id="IPR000515">
    <property type="entry name" value="MetI-like"/>
</dbReference>
<evidence type="ECO:0000256" key="2">
    <source>
        <dbReference type="ARBA" id="ARBA00022448"/>
    </source>
</evidence>
<evidence type="ECO:0000256" key="6">
    <source>
        <dbReference type="ARBA" id="ARBA00023136"/>
    </source>
</evidence>
<comment type="subcellular location">
    <subcellularLocation>
        <location evidence="1 7">Cell membrane</location>
        <topology evidence="1 7">Multi-pass membrane protein</topology>
    </subcellularLocation>
</comment>